<organism evidence="1 2">
    <name type="scientific">Aspergillus sydowii CBS 593.65</name>
    <dbReference type="NCBI Taxonomy" id="1036612"/>
    <lineage>
        <taxon>Eukaryota</taxon>
        <taxon>Fungi</taxon>
        <taxon>Dikarya</taxon>
        <taxon>Ascomycota</taxon>
        <taxon>Pezizomycotina</taxon>
        <taxon>Eurotiomycetes</taxon>
        <taxon>Eurotiomycetidae</taxon>
        <taxon>Eurotiales</taxon>
        <taxon>Aspergillaceae</taxon>
        <taxon>Aspergillus</taxon>
        <taxon>Aspergillus subgen. Nidulantes</taxon>
    </lineage>
</organism>
<proteinExistence type="predicted"/>
<gene>
    <name evidence="1" type="ORF">ASPSYDRAFT_1163886</name>
</gene>
<accession>A0A1L9T1X8</accession>
<dbReference type="GeneID" id="63756207"/>
<protein>
    <submittedName>
        <fullName evidence="1">Uncharacterized protein</fullName>
    </submittedName>
</protein>
<feature type="non-terminal residue" evidence="1">
    <location>
        <position position="75"/>
    </location>
</feature>
<keyword evidence="2" id="KW-1185">Reference proteome</keyword>
<sequence length="75" mass="8510">MRVTLLTTLASQAGDMWRNSTHISLGYRPFAIRPGILLCVPSNSGVQIISHYSPWLALRVCHFASIMWNWKSMYG</sequence>
<dbReference type="EMBL" id="KV878597">
    <property type="protein sequence ID" value="OJJ53395.1"/>
    <property type="molecule type" value="Genomic_DNA"/>
</dbReference>
<reference evidence="2" key="1">
    <citation type="journal article" date="2017" name="Genome Biol.">
        <title>Comparative genomics reveals high biological diversity and specific adaptations in the industrially and medically important fungal genus Aspergillus.</title>
        <authorList>
            <person name="de Vries R.P."/>
            <person name="Riley R."/>
            <person name="Wiebenga A."/>
            <person name="Aguilar-Osorio G."/>
            <person name="Amillis S."/>
            <person name="Uchima C.A."/>
            <person name="Anderluh G."/>
            <person name="Asadollahi M."/>
            <person name="Askin M."/>
            <person name="Barry K."/>
            <person name="Battaglia E."/>
            <person name="Bayram O."/>
            <person name="Benocci T."/>
            <person name="Braus-Stromeyer S.A."/>
            <person name="Caldana C."/>
            <person name="Canovas D."/>
            <person name="Cerqueira G.C."/>
            <person name="Chen F."/>
            <person name="Chen W."/>
            <person name="Choi C."/>
            <person name="Clum A."/>
            <person name="Dos Santos R.A."/>
            <person name="Damasio A.R."/>
            <person name="Diallinas G."/>
            <person name="Emri T."/>
            <person name="Fekete E."/>
            <person name="Flipphi M."/>
            <person name="Freyberg S."/>
            <person name="Gallo A."/>
            <person name="Gournas C."/>
            <person name="Habgood R."/>
            <person name="Hainaut M."/>
            <person name="Harispe M.L."/>
            <person name="Henrissat B."/>
            <person name="Hilden K.S."/>
            <person name="Hope R."/>
            <person name="Hossain A."/>
            <person name="Karabika E."/>
            <person name="Karaffa L."/>
            <person name="Karanyi Z."/>
            <person name="Krasevec N."/>
            <person name="Kuo A."/>
            <person name="Kusch H."/>
            <person name="LaButti K."/>
            <person name="Lagendijk E.L."/>
            <person name="Lapidus A."/>
            <person name="Levasseur A."/>
            <person name="Lindquist E."/>
            <person name="Lipzen A."/>
            <person name="Logrieco A.F."/>
            <person name="MacCabe A."/>
            <person name="Maekelae M.R."/>
            <person name="Malavazi I."/>
            <person name="Melin P."/>
            <person name="Meyer V."/>
            <person name="Mielnichuk N."/>
            <person name="Miskei M."/>
            <person name="Molnar A.P."/>
            <person name="Mule G."/>
            <person name="Ngan C.Y."/>
            <person name="Orejas M."/>
            <person name="Orosz E."/>
            <person name="Ouedraogo J.P."/>
            <person name="Overkamp K.M."/>
            <person name="Park H.-S."/>
            <person name="Perrone G."/>
            <person name="Piumi F."/>
            <person name="Punt P.J."/>
            <person name="Ram A.F."/>
            <person name="Ramon A."/>
            <person name="Rauscher S."/>
            <person name="Record E."/>
            <person name="Riano-Pachon D.M."/>
            <person name="Robert V."/>
            <person name="Roehrig J."/>
            <person name="Ruller R."/>
            <person name="Salamov A."/>
            <person name="Salih N.S."/>
            <person name="Samson R.A."/>
            <person name="Sandor E."/>
            <person name="Sanguinetti M."/>
            <person name="Schuetze T."/>
            <person name="Sepcic K."/>
            <person name="Shelest E."/>
            <person name="Sherlock G."/>
            <person name="Sophianopoulou V."/>
            <person name="Squina F.M."/>
            <person name="Sun H."/>
            <person name="Susca A."/>
            <person name="Todd R.B."/>
            <person name="Tsang A."/>
            <person name="Unkles S.E."/>
            <person name="van de Wiele N."/>
            <person name="van Rossen-Uffink D."/>
            <person name="Oliveira J.V."/>
            <person name="Vesth T.C."/>
            <person name="Visser J."/>
            <person name="Yu J.-H."/>
            <person name="Zhou M."/>
            <person name="Andersen M.R."/>
            <person name="Archer D.B."/>
            <person name="Baker S.E."/>
            <person name="Benoit I."/>
            <person name="Brakhage A.A."/>
            <person name="Braus G.H."/>
            <person name="Fischer R."/>
            <person name="Frisvad J.C."/>
            <person name="Goldman G.H."/>
            <person name="Houbraken J."/>
            <person name="Oakley B."/>
            <person name="Pocsi I."/>
            <person name="Scazzocchio C."/>
            <person name="Seiboth B."/>
            <person name="vanKuyk P.A."/>
            <person name="Wortman J."/>
            <person name="Dyer P.S."/>
            <person name="Grigoriev I.V."/>
        </authorList>
    </citation>
    <scope>NUCLEOTIDE SEQUENCE [LARGE SCALE GENOMIC DNA]</scope>
    <source>
        <strain evidence="2">CBS 593.65</strain>
    </source>
</reference>
<evidence type="ECO:0000313" key="1">
    <source>
        <dbReference type="EMBL" id="OJJ53395.1"/>
    </source>
</evidence>
<dbReference type="VEuPathDB" id="FungiDB:ASPSYDRAFT_1163886"/>
<dbReference type="Proteomes" id="UP000184356">
    <property type="component" value="Unassembled WGS sequence"/>
</dbReference>
<evidence type="ECO:0000313" key="2">
    <source>
        <dbReference type="Proteomes" id="UP000184356"/>
    </source>
</evidence>
<name>A0A1L9T1X8_9EURO</name>
<dbReference type="RefSeq" id="XP_040697201.1">
    <property type="nucleotide sequence ID" value="XM_040840134.1"/>
</dbReference>
<dbReference type="AlphaFoldDB" id="A0A1L9T1X8"/>